<organism evidence="1 2">
    <name type="scientific">Dallia pectoralis</name>
    <name type="common">Alaska blackfish</name>
    <dbReference type="NCBI Taxonomy" id="75939"/>
    <lineage>
        <taxon>Eukaryota</taxon>
        <taxon>Metazoa</taxon>
        <taxon>Chordata</taxon>
        <taxon>Craniata</taxon>
        <taxon>Vertebrata</taxon>
        <taxon>Euteleostomi</taxon>
        <taxon>Actinopterygii</taxon>
        <taxon>Neopterygii</taxon>
        <taxon>Teleostei</taxon>
        <taxon>Protacanthopterygii</taxon>
        <taxon>Esociformes</taxon>
        <taxon>Umbridae</taxon>
        <taxon>Dallia</taxon>
    </lineage>
</organism>
<accession>A0ACC2GB43</accession>
<dbReference type="EMBL" id="CM055742">
    <property type="protein sequence ID" value="KAJ8000762.1"/>
    <property type="molecule type" value="Genomic_DNA"/>
</dbReference>
<keyword evidence="2" id="KW-1185">Reference proteome</keyword>
<protein>
    <submittedName>
        <fullName evidence="1">Uncharacterized protein</fullName>
    </submittedName>
</protein>
<reference evidence="1" key="1">
    <citation type="submission" date="2021-05" db="EMBL/GenBank/DDBJ databases">
        <authorList>
            <person name="Pan Q."/>
            <person name="Jouanno E."/>
            <person name="Zahm M."/>
            <person name="Klopp C."/>
            <person name="Cabau C."/>
            <person name="Louis A."/>
            <person name="Berthelot C."/>
            <person name="Parey E."/>
            <person name="Roest Crollius H."/>
            <person name="Montfort J."/>
            <person name="Robinson-Rechavi M."/>
            <person name="Bouchez O."/>
            <person name="Lampietro C."/>
            <person name="Lopez Roques C."/>
            <person name="Donnadieu C."/>
            <person name="Postlethwait J."/>
            <person name="Bobe J."/>
            <person name="Dillon D."/>
            <person name="Chandos A."/>
            <person name="von Hippel F."/>
            <person name="Guiguen Y."/>
        </authorList>
    </citation>
    <scope>NUCLEOTIDE SEQUENCE</scope>
    <source>
        <strain evidence="1">YG-Jan2019</strain>
    </source>
</reference>
<dbReference type="Proteomes" id="UP001157502">
    <property type="component" value="Chromosome 15"/>
</dbReference>
<evidence type="ECO:0000313" key="2">
    <source>
        <dbReference type="Proteomes" id="UP001157502"/>
    </source>
</evidence>
<evidence type="ECO:0000313" key="1">
    <source>
        <dbReference type="EMBL" id="KAJ8000762.1"/>
    </source>
</evidence>
<comment type="caution">
    <text evidence="1">The sequence shown here is derived from an EMBL/GenBank/DDBJ whole genome shotgun (WGS) entry which is preliminary data.</text>
</comment>
<proteinExistence type="predicted"/>
<gene>
    <name evidence="1" type="ORF">DPEC_G00183700</name>
</gene>
<sequence>MEVSMENKRKDSGSIPTTPSKIPVGKKSKTDNKEAQVSNLAILEAIQSMEKNFDKQLTQLKEQAKQSSCMIASLTKAVQFHAEEVKVCKKKINDLESQSELLEKENRELKERVREQERYKMRWCLKLKGIKEKNEENIRTDIIHLFAKIAPDIDMRQLEDAVDIVHRIGRKEDNKNRHVVILFARRLVREEIWRRSKDSPVCKERGVRFAEMLPLEDREARKNLWPQIEQARREGKRAYYRGPHGYIEGRRIG</sequence>
<name>A0ACC2GB43_DALPE</name>